<proteinExistence type="predicted"/>
<dbReference type="Proteomes" id="UP000001357">
    <property type="component" value="Unassembled WGS sequence"/>
</dbReference>
<gene>
    <name evidence="9" type="ORF">MONBRDRAFT_4738</name>
</gene>
<dbReference type="Pfam" id="PF13640">
    <property type="entry name" value="2OG-FeII_Oxy_3"/>
    <property type="match status" value="1"/>
</dbReference>
<evidence type="ECO:0000256" key="1">
    <source>
        <dbReference type="ARBA" id="ARBA00001961"/>
    </source>
</evidence>
<protein>
    <recommendedName>
        <fullName evidence="8">Fe2OG dioxygenase domain-containing protein</fullName>
    </recommendedName>
</protein>
<keyword evidence="2" id="KW-0479">Metal-binding</keyword>
<dbReference type="Gene3D" id="1.25.40.10">
    <property type="entry name" value="Tetratricopeptide repeat domain"/>
    <property type="match status" value="1"/>
</dbReference>
<dbReference type="SUPFAM" id="SSF48452">
    <property type="entry name" value="TPR-like"/>
    <property type="match status" value="1"/>
</dbReference>
<dbReference type="GO" id="GO:0004656">
    <property type="term" value="F:procollagen-proline 4-dioxygenase activity"/>
    <property type="evidence" value="ECO:0000318"/>
    <property type="project" value="GO_Central"/>
</dbReference>
<dbReference type="GeneID" id="5887461"/>
<dbReference type="FunFam" id="2.60.120.620:FF:000096">
    <property type="entry name" value="Predicted protein"/>
    <property type="match status" value="1"/>
</dbReference>
<evidence type="ECO:0000259" key="8">
    <source>
        <dbReference type="PROSITE" id="PS51471"/>
    </source>
</evidence>
<sequence>MGALLIQQVGVEELRAPSTVNFARSAPALISSCFDGRLNACAVQGQYEEAEKVFVSGIRYFPDEASLYTNAAIAASQQTDASAWQRGLVHGREALQRQPDDSRTHHVVGNLQQQLGRASLAEQHFARADKIASGLPPRRAGPPRPSFDAVLDAAGPAMEVHLLSHDPFVLVVDNFVKPAEVAWIRNNAAPKLSESFTYAAHDQSVRQSQTAWLGPHEHSTLTALENRLLALLGLRFVDVAHAELQVVQYEQGGYYRSHLDTSSWHPRDITALYYLTTVQTGGGTAFQNVSAEMGDLLDSTRKQPCFDSTHHAEASEPQDHGAIVPAVAGRAVIFYNTRKDGQMDTAAYHAGCQIIKGEKWIANHWLTLRHA</sequence>
<evidence type="ECO:0000256" key="3">
    <source>
        <dbReference type="ARBA" id="ARBA00022824"/>
    </source>
</evidence>
<dbReference type="PROSITE" id="PS51471">
    <property type="entry name" value="FE2OG_OXY"/>
    <property type="match status" value="1"/>
</dbReference>
<dbReference type="InterPro" id="IPR005123">
    <property type="entry name" value="Oxoglu/Fe-dep_dioxygenase_dom"/>
</dbReference>
<dbReference type="PANTHER" id="PTHR10869">
    <property type="entry name" value="PROLYL 4-HYDROXYLASE ALPHA SUBUNIT"/>
    <property type="match status" value="1"/>
</dbReference>
<keyword evidence="5" id="KW-0560">Oxidoreductase</keyword>
<dbReference type="Gene3D" id="2.60.120.620">
    <property type="entry name" value="q2cbj1_9rhob like domain"/>
    <property type="match status" value="1"/>
</dbReference>
<dbReference type="EMBL" id="CH991543">
    <property type="protein sequence ID" value="EDQ92299.1"/>
    <property type="molecule type" value="Genomic_DNA"/>
</dbReference>
<keyword evidence="10" id="KW-1185">Reference proteome</keyword>
<evidence type="ECO:0000256" key="7">
    <source>
        <dbReference type="ARBA" id="ARBA00023180"/>
    </source>
</evidence>
<keyword evidence="3" id="KW-0256">Endoplasmic reticulum</keyword>
<name>A9UNT0_MONBE</name>
<keyword evidence="7" id="KW-0325">Glycoprotein</keyword>
<dbReference type="InterPro" id="IPR011990">
    <property type="entry name" value="TPR-like_helical_dom_sf"/>
</dbReference>
<dbReference type="GO" id="GO:0005783">
    <property type="term" value="C:endoplasmic reticulum"/>
    <property type="evidence" value="ECO:0000318"/>
    <property type="project" value="GO_Central"/>
</dbReference>
<dbReference type="RefSeq" id="XP_001742061.1">
    <property type="nucleotide sequence ID" value="XM_001742009.1"/>
</dbReference>
<dbReference type="InParanoid" id="A9UNT0"/>
<dbReference type="InterPro" id="IPR006620">
    <property type="entry name" value="Pro_4_hyd_alph"/>
</dbReference>
<evidence type="ECO:0000313" key="9">
    <source>
        <dbReference type="EMBL" id="EDQ92299.1"/>
    </source>
</evidence>
<evidence type="ECO:0000256" key="2">
    <source>
        <dbReference type="ARBA" id="ARBA00022723"/>
    </source>
</evidence>
<evidence type="ECO:0000256" key="5">
    <source>
        <dbReference type="ARBA" id="ARBA00023002"/>
    </source>
</evidence>
<organism evidence="9 10">
    <name type="scientific">Monosiga brevicollis</name>
    <name type="common">Choanoflagellate</name>
    <dbReference type="NCBI Taxonomy" id="81824"/>
    <lineage>
        <taxon>Eukaryota</taxon>
        <taxon>Choanoflagellata</taxon>
        <taxon>Craspedida</taxon>
        <taxon>Salpingoecidae</taxon>
        <taxon>Monosiga</taxon>
    </lineage>
</organism>
<dbReference type="InterPro" id="IPR045054">
    <property type="entry name" value="P4HA-like"/>
</dbReference>
<dbReference type="GO" id="GO:0031418">
    <property type="term" value="F:L-ascorbic acid binding"/>
    <property type="evidence" value="ECO:0007669"/>
    <property type="project" value="InterPro"/>
</dbReference>
<dbReference type="SMART" id="SM00702">
    <property type="entry name" value="P4Hc"/>
    <property type="match status" value="1"/>
</dbReference>
<feature type="domain" description="Fe2OG dioxygenase" evidence="8">
    <location>
        <begin position="240"/>
        <end position="368"/>
    </location>
</feature>
<evidence type="ECO:0000256" key="6">
    <source>
        <dbReference type="ARBA" id="ARBA00023004"/>
    </source>
</evidence>
<dbReference type="PANTHER" id="PTHR10869:SF246">
    <property type="entry name" value="TRANSMEMBRANE PROLYL 4-HYDROXYLASE"/>
    <property type="match status" value="1"/>
</dbReference>
<dbReference type="KEGG" id="mbr:MONBRDRAFT_4738"/>
<dbReference type="GO" id="GO:0005506">
    <property type="term" value="F:iron ion binding"/>
    <property type="evidence" value="ECO:0007669"/>
    <property type="project" value="InterPro"/>
</dbReference>
<accession>A9UNT0</accession>
<dbReference type="AlphaFoldDB" id="A9UNT0"/>
<evidence type="ECO:0000256" key="4">
    <source>
        <dbReference type="ARBA" id="ARBA00022964"/>
    </source>
</evidence>
<dbReference type="InterPro" id="IPR044862">
    <property type="entry name" value="Pro_4_hyd_alph_FE2OG_OXY"/>
</dbReference>
<reference evidence="9 10" key="1">
    <citation type="journal article" date="2008" name="Nature">
        <title>The genome of the choanoflagellate Monosiga brevicollis and the origin of metazoans.</title>
        <authorList>
            <consortium name="JGI Sequencing"/>
            <person name="King N."/>
            <person name="Westbrook M.J."/>
            <person name="Young S.L."/>
            <person name="Kuo A."/>
            <person name="Abedin M."/>
            <person name="Chapman J."/>
            <person name="Fairclough S."/>
            <person name="Hellsten U."/>
            <person name="Isogai Y."/>
            <person name="Letunic I."/>
            <person name="Marr M."/>
            <person name="Pincus D."/>
            <person name="Putnam N."/>
            <person name="Rokas A."/>
            <person name="Wright K.J."/>
            <person name="Zuzow R."/>
            <person name="Dirks W."/>
            <person name="Good M."/>
            <person name="Goodstein D."/>
            <person name="Lemons D."/>
            <person name="Li W."/>
            <person name="Lyons J.B."/>
            <person name="Morris A."/>
            <person name="Nichols S."/>
            <person name="Richter D.J."/>
            <person name="Salamov A."/>
            <person name="Bork P."/>
            <person name="Lim W.A."/>
            <person name="Manning G."/>
            <person name="Miller W.T."/>
            <person name="McGinnis W."/>
            <person name="Shapiro H."/>
            <person name="Tjian R."/>
            <person name="Grigoriev I.V."/>
            <person name="Rokhsar D."/>
        </authorList>
    </citation>
    <scope>NUCLEOTIDE SEQUENCE [LARGE SCALE GENOMIC DNA]</scope>
    <source>
        <strain evidence="10">MX1 / ATCC 50154</strain>
    </source>
</reference>
<dbReference type="STRING" id="81824.A9UNT0"/>
<dbReference type="eggNOG" id="KOG1591">
    <property type="taxonomic scope" value="Eukaryota"/>
</dbReference>
<evidence type="ECO:0000313" key="10">
    <source>
        <dbReference type="Proteomes" id="UP000001357"/>
    </source>
</evidence>
<keyword evidence="4" id="KW-0223">Dioxygenase</keyword>
<keyword evidence="6" id="KW-0408">Iron</keyword>
<comment type="cofactor">
    <cofactor evidence="1">
        <name>L-ascorbate</name>
        <dbReference type="ChEBI" id="CHEBI:38290"/>
    </cofactor>
</comment>